<evidence type="ECO:0000313" key="8">
    <source>
        <dbReference type="EMBL" id="KAF6201616.1"/>
    </source>
</evidence>
<evidence type="ECO:0000256" key="1">
    <source>
        <dbReference type="ARBA" id="ARBA00001974"/>
    </source>
</evidence>
<dbReference type="SUPFAM" id="SSF51905">
    <property type="entry name" value="FAD/NAD(P)-binding domain"/>
    <property type="match status" value="1"/>
</dbReference>
<comment type="caution">
    <text evidence="8">The sequence shown here is derived from an EMBL/GenBank/DDBJ whole genome shotgun (WGS) entry which is preliminary data.</text>
</comment>
<dbReference type="PANTHER" id="PTHR11552">
    <property type="entry name" value="GLUCOSE-METHANOL-CHOLINE GMC OXIDOREDUCTASE"/>
    <property type="match status" value="1"/>
</dbReference>
<dbReference type="AlphaFoldDB" id="A0A6A4IXK7"/>
<dbReference type="Pfam" id="PF05199">
    <property type="entry name" value="GMC_oxred_C"/>
    <property type="match status" value="1"/>
</dbReference>
<dbReference type="GO" id="GO:0050660">
    <property type="term" value="F:flavin adenine dinucleotide binding"/>
    <property type="evidence" value="ECO:0007669"/>
    <property type="project" value="InterPro"/>
</dbReference>
<proteinExistence type="inferred from homology"/>
<sequence length="681" mass="75979">MRLKENNKQCWQARSASHLWHLFGNNKLIYERNFIISQFIYKPCWINAAASPQPDFPSSKMFALKYYWILYIYCTSAGIFSLFLFVHKQCEDARDWVFYGDFDSSIQKEYDFIVVGGGSAGALVAGRLAEDKKYTVLLIEAGGEPSPLHDIPLTSPMLQLSPYDWQYVTLPQASACLGTTNRESRWPRGKVLGGTSRLNYMIYLRGHETDYDDWGWTRDDVLHYFKKSEYQTGRFSGDSNHHGVKGGVYISDLAYRTDLSDVVLSAAEELNFPRVDLNDMKSTPGVMEPQVTARDGGRWSTDYAMRLISPDKKYLHVLTNSLVEKVLIRGGVEAYGVRFRRAGGTGEVRAKQAVILSAGVVESPKLLMLSGIGPTRHLVHHGINPILDLPVGNNLQDHVTTGLDLILLNQTLPLSEKGVLASPYLAYEYFLNYRGLLTHPGCEAIGLFHVEGDVKPDIQLMVLPAGLSTDAGVVMRADMHISDEVWSEYFAPLVGRQVMTMLPTLLHPKSKGCLRLRSANPEDPPIINPRYFAVQDDVKTLTLGIRLIEDFINTKAMKSMGAELNTTPMPGCQNHTFDSDAYWECYLRHLTLTAYHPVGTCRMGTNPSESVVDLDLRVHNVSKLFVIDASIMPSMPSANINAAVLMIAEKGADSVRRAVHSAKHSCSLREVFLQTTTTPAG</sequence>
<dbReference type="InterPro" id="IPR036188">
    <property type="entry name" value="FAD/NAD-bd_sf"/>
</dbReference>
<evidence type="ECO:0000259" key="7">
    <source>
        <dbReference type="PROSITE" id="PS00623"/>
    </source>
</evidence>
<evidence type="ECO:0000256" key="2">
    <source>
        <dbReference type="ARBA" id="ARBA00010790"/>
    </source>
</evidence>
<dbReference type="PANTHER" id="PTHR11552:SF147">
    <property type="entry name" value="CHOLINE DEHYDROGENASE, MITOCHONDRIAL"/>
    <property type="match status" value="1"/>
</dbReference>
<name>A0A6A4IXK7_APOLU</name>
<comment type="cofactor">
    <cofactor evidence="1 5">
        <name>FAD</name>
        <dbReference type="ChEBI" id="CHEBI:57692"/>
    </cofactor>
</comment>
<evidence type="ECO:0000256" key="3">
    <source>
        <dbReference type="ARBA" id="ARBA00022630"/>
    </source>
</evidence>
<dbReference type="SUPFAM" id="SSF54373">
    <property type="entry name" value="FAD-linked reductases, C-terminal domain"/>
    <property type="match status" value="1"/>
</dbReference>
<dbReference type="InterPro" id="IPR012132">
    <property type="entry name" value="GMC_OxRdtase"/>
</dbReference>
<dbReference type="PROSITE" id="PS00623">
    <property type="entry name" value="GMC_OXRED_1"/>
    <property type="match status" value="1"/>
</dbReference>
<keyword evidence="9" id="KW-1185">Reference proteome</keyword>
<dbReference type="OrthoDB" id="5428259at2759"/>
<dbReference type="GO" id="GO:0016614">
    <property type="term" value="F:oxidoreductase activity, acting on CH-OH group of donors"/>
    <property type="evidence" value="ECO:0007669"/>
    <property type="project" value="InterPro"/>
</dbReference>
<comment type="similarity">
    <text evidence="2 6">Belongs to the GMC oxidoreductase family.</text>
</comment>
<dbReference type="InterPro" id="IPR007867">
    <property type="entry name" value="GMC_OxRtase_C"/>
</dbReference>
<keyword evidence="3 6" id="KW-0285">Flavoprotein</keyword>
<evidence type="ECO:0000256" key="4">
    <source>
        <dbReference type="ARBA" id="ARBA00022827"/>
    </source>
</evidence>
<feature type="binding site" evidence="5">
    <location>
        <position position="195"/>
    </location>
    <ligand>
        <name>FAD</name>
        <dbReference type="ChEBI" id="CHEBI:57692"/>
    </ligand>
</feature>
<protein>
    <recommendedName>
        <fullName evidence="7">Glucose-methanol-choline oxidoreductase N-terminal domain-containing protein</fullName>
    </recommendedName>
</protein>
<dbReference type="Proteomes" id="UP000466442">
    <property type="component" value="Linkage Group LG12"/>
</dbReference>
<gene>
    <name evidence="8" type="ORF">GE061_004009</name>
</gene>
<dbReference type="InterPro" id="IPR000172">
    <property type="entry name" value="GMC_OxRdtase_N"/>
</dbReference>
<evidence type="ECO:0000313" key="9">
    <source>
        <dbReference type="Proteomes" id="UP000466442"/>
    </source>
</evidence>
<organism evidence="8 9">
    <name type="scientific">Apolygus lucorum</name>
    <name type="common">Small green plant bug</name>
    <name type="synonym">Lygocoris lucorum</name>
    <dbReference type="NCBI Taxonomy" id="248454"/>
    <lineage>
        <taxon>Eukaryota</taxon>
        <taxon>Metazoa</taxon>
        <taxon>Ecdysozoa</taxon>
        <taxon>Arthropoda</taxon>
        <taxon>Hexapoda</taxon>
        <taxon>Insecta</taxon>
        <taxon>Pterygota</taxon>
        <taxon>Neoptera</taxon>
        <taxon>Paraneoptera</taxon>
        <taxon>Hemiptera</taxon>
        <taxon>Heteroptera</taxon>
        <taxon>Panheteroptera</taxon>
        <taxon>Cimicomorpha</taxon>
        <taxon>Miridae</taxon>
        <taxon>Mirini</taxon>
        <taxon>Apolygus</taxon>
    </lineage>
</organism>
<dbReference type="PIRSF" id="PIRSF000137">
    <property type="entry name" value="Alcohol_oxidase"/>
    <property type="match status" value="1"/>
</dbReference>
<dbReference type="Gene3D" id="3.30.560.10">
    <property type="entry name" value="Glucose Oxidase, domain 3"/>
    <property type="match status" value="1"/>
</dbReference>
<dbReference type="EMBL" id="WIXP02000012">
    <property type="protein sequence ID" value="KAF6201616.1"/>
    <property type="molecule type" value="Genomic_DNA"/>
</dbReference>
<dbReference type="Gene3D" id="3.50.50.60">
    <property type="entry name" value="FAD/NAD(P)-binding domain"/>
    <property type="match status" value="1"/>
</dbReference>
<dbReference type="Pfam" id="PF00732">
    <property type="entry name" value="GMC_oxred_N"/>
    <property type="match status" value="1"/>
</dbReference>
<reference evidence="8" key="1">
    <citation type="journal article" date="2021" name="Mol. Ecol. Resour.">
        <title>Apolygus lucorum genome provides insights into omnivorousness and mesophyll feeding.</title>
        <authorList>
            <person name="Liu Y."/>
            <person name="Liu H."/>
            <person name="Wang H."/>
            <person name="Huang T."/>
            <person name="Liu B."/>
            <person name="Yang B."/>
            <person name="Yin L."/>
            <person name="Li B."/>
            <person name="Zhang Y."/>
            <person name="Zhang S."/>
            <person name="Jiang F."/>
            <person name="Zhang X."/>
            <person name="Ren Y."/>
            <person name="Wang B."/>
            <person name="Wang S."/>
            <person name="Lu Y."/>
            <person name="Wu K."/>
            <person name="Fan W."/>
            <person name="Wang G."/>
        </authorList>
    </citation>
    <scope>NUCLEOTIDE SEQUENCE</scope>
    <source>
        <strain evidence="8">12Hb</strain>
    </source>
</reference>
<keyword evidence="4 5" id="KW-0274">FAD</keyword>
<accession>A0A6A4IXK7</accession>
<feature type="domain" description="Glucose-methanol-choline oxidoreductase N-terminal" evidence="7">
    <location>
        <begin position="189"/>
        <end position="212"/>
    </location>
</feature>
<evidence type="ECO:0000256" key="5">
    <source>
        <dbReference type="PIRSR" id="PIRSR000137-2"/>
    </source>
</evidence>
<feature type="binding site" evidence="5">
    <location>
        <position position="323"/>
    </location>
    <ligand>
        <name>FAD</name>
        <dbReference type="ChEBI" id="CHEBI:57692"/>
    </ligand>
</feature>
<evidence type="ECO:0000256" key="6">
    <source>
        <dbReference type="RuleBase" id="RU003968"/>
    </source>
</evidence>
<feature type="binding site" evidence="5">
    <location>
        <position position="191"/>
    </location>
    <ligand>
        <name>FAD</name>
        <dbReference type="ChEBI" id="CHEBI:57692"/>
    </ligand>
</feature>